<dbReference type="EMBL" id="BARS01054763">
    <property type="protein sequence ID" value="GAG51469.1"/>
    <property type="molecule type" value="Genomic_DNA"/>
</dbReference>
<feature type="non-terminal residue" evidence="2">
    <location>
        <position position="113"/>
    </location>
</feature>
<evidence type="ECO:0000313" key="2">
    <source>
        <dbReference type="EMBL" id="GAG51469.1"/>
    </source>
</evidence>
<feature type="region of interest" description="Disordered" evidence="1">
    <location>
        <begin position="1"/>
        <end position="29"/>
    </location>
</feature>
<name>X0Y6F8_9ZZZZ</name>
<feature type="compositionally biased region" description="Basic residues" evidence="1">
    <location>
        <begin position="1"/>
        <end position="23"/>
    </location>
</feature>
<reference evidence="2" key="1">
    <citation type="journal article" date="2014" name="Front. Microbiol.">
        <title>High frequency of phylogenetically diverse reductive dehalogenase-homologous genes in deep subseafloor sedimentary metagenomes.</title>
        <authorList>
            <person name="Kawai M."/>
            <person name="Futagami T."/>
            <person name="Toyoda A."/>
            <person name="Takaki Y."/>
            <person name="Nishi S."/>
            <person name="Hori S."/>
            <person name="Arai W."/>
            <person name="Tsubouchi T."/>
            <person name="Morono Y."/>
            <person name="Uchiyama I."/>
            <person name="Ito T."/>
            <person name="Fujiyama A."/>
            <person name="Inagaki F."/>
            <person name="Takami H."/>
        </authorList>
    </citation>
    <scope>NUCLEOTIDE SEQUENCE</scope>
    <source>
        <strain evidence="2">Expedition CK06-06</strain>
    </source>
</reference>
<feature type="region of interest" description="Disordered" evidence="1">
    <location>
        <begin position="89"/>
        <end position="113"/>
    </location>
</feature>
<organism evidence="2">
    <name type="scientific">marine sediment metagenome</name>
    <dbReference type="NCBI Taxonomy" id="412755"/>
    <lineage>
        <taxon>unclassified sequences</taxon>
        <taxon>metagenomes</taxon>
        <taxon>ecological metagenomes</taxon>
    </lineage>
</organism>
<sequence length="113" mass="12400">MAKAKLKVKKAKAKRVKKAKAKKSATPTARAVGKNGLGVQATWIKLYKDNAKAKLTDEEISKAIKKNFPGRDSEIFNHVQAVRNRYNKGALSHGKPPVVESKRYDKAGNVTSP</sequence>
<proteinExistence type="predicted"/>
<protein>
    <submittedName>
        <fullName evidence="2">Uncharacterized protein</fullName>
    </submittedName>
</protein>
<accession>X0Y6F8</accession>
<comment type="caution">
    <text evidence="2">The sequence shown here is derived from an EMBL/GenBank/DDBJ whole genome shotgun (WGS) entry which is preliminary data.</text>
</comment>
<dbReference type="AlphaFoldDB" id="X0Y6F8"/>
<gene>
    <name evidence="2" type="ORF">S01H1_80996</name>
</gene>
<evidence type="ECO:0000256" key="1">
    <source>
        <dbReference type="SAM" id="MobiDB-lite"/>
    </source>
</evidence>